<keyword evidence="2" id="KW-1185">Reference proteome</keyword>
<gene>
    <name evidence="1" type="ORF">CR513_24076</name>
</gene>
<dbReference type="OrthoDB" id="1436780at2759"/>
<dbReference type="AlphaFoldDB" id="A0A371GT47"/>
<comment type="caution">
    <text evidence="1">The sequence shown here is derived from an EMBL/GenBank/DDBJ whole genome shotgun (WGS) entry which is preliminary data.</text>
</comment>
<evidence type="ECO:0000313" key="1">
    <source>
        <dbReference type="EMBL" id="RDX93636.1"/>
    </source>
</evidence>
<name>A0A371GT47_MUCPR</name>
<feature type="non-terminal residue" evidence="1">
    <location>
        <position position="1"/>
    </location>
</feature>
<proteinExistence type="predicted"/>
<dbReference type="Proteomes" id="UP000257109">
    <property type="component" value="Unassembled WGS sequence"/>
</dbReference>
<reference evidence="1" key="1">
    <citation type="submission" date="2018-05" db="EMBL/GenBank/DDBJ databases">
        <title>Draft genome of Mucuna pruriens seed.</title>
        <authorList>
            <person name="Nnadi N.E."/>
            <person name="Vos R."/>
            <person name="Hasami M.H."/>
            <person name="Devisetty U.K."/>
            <person name="Aguiy J.C."/>
        </authorList>
    </citation>
    <scope>NUCLEOTIDE SEQUENCE [LARGE SCALE GENOMIC DNA]</scope>
    <source>
        <strain evidence="1">JCA_2017</strain>
    </source>
</reference>
<evidence type="ECO:0000313" key="2">
    <source>
        <dbReference type="Proteomes" id="UP000257109"/>
    </source>
</evidence>
<protein>
    <submittedName>
        <fullName evidence="1">Uncharacterized protein</fullName>
    </submittedName>
</protein>
<sequence length="169" mass="18872">MLPWWPIALVYNSCWLRALSTFFTGLLGGLAGAECGPYPVAPKQLAFVRAFELLCEVMGKEPSLSVFFWYFSLHQVDKVGWTSLSRQPRRKLMKPFLVVGQTGLSLLLGELGNLFSPCTGVISRPFSSWSLRTSWRTRSYSVKDIASLKARSRSTTPVVAMEAYPLSTV</sequence>
<dbReference type="EMBL" id="QJKJ01004565">
    <property type="protein sequence ID" value="RDX93636.1"/>
    <property type="molecule type" value="Genomic_DNA"/>
</dbReference>
<organism evidence="1 2">
    <name type="scientific">Mucuna pruriens</name>
    <name type="common">Velvet bean</name>
    <name type="synonym">Dolichos pruriens</name>
    <dbReference type="NCBI Taxonomy" id="157652"/>
    <lineage>
        <taxon>Eukaryota</taxon>
        <taxon>Viridiplantae</taxon>
        <taxon>Streptophyta</taxon>
        <taxon>Embryophyta</taxon>
        <taxon>Tracheophyta</taxon>
        <taxon>Spermatophyta</taxon>
        <taxon>Magnoliopsida</taxon>
        <taxon>eudicotyledons</taxon>
        <taxon>Gunneridae</taxon>
        <taxon>Pentapetalae</taxon>
        <taxon>rosids</taxon>
        <taxon>fabids</taxon>
        <taxon>Fabales</taxon>
        <taxon>Fabaceae</taxon>
        <taxon>Papilionoideae</taxon>
        <taxon>50 kb inversion clade</taxon>
        <taxon>NPAAA clade</taxon>
        <taxon>indigoferoid/millettioid clade</taxon>
        <taxon>Phaseoleae</taxon>
        <taxon>Mucuna</taxon>
    </lineage>
</organism>
<feature type="non-terminal residue" evidence="1">
    <location>
        <position position="169"/>
    </location>
</feature>
<accession>A0A371GT47</accession>